<dbReference type="Proteomes" id="UP000499080">
    <property type="component" value="Unassembled WGS sequence"/>
</dbReference>
<reference evidence="2 3" key="1">
    <citation type="journal article" date="2019" name="Sci. Rep.">
        <title>Orb-weaving spider Araneus ventricosus genome elucidates the spidroin gene catalogue.</title>
        <authorList>
            <person name="Kono N."/>
            <person name="Nakamura H."/>
            <person name="Ohtoshi R."/>
            <person name="Moran D.A.P."/>
            <person name="Shinohara A."/>
            <person name="Yoshida Y."/>
            <person name="Fujiwara M."/>
            <person name="Mori M."/>
            <person name="Tomita M."/>
            <person name="Arakawa K."/>
        </authorList>
    </citation>
    <scope>NUCLEOTIDE SEQUENCE [LARGE SCALE GENOMIC DNA]</scope>
</reference>
<dbReference type="EMBL" id="BGPR01003687">
    <property type="protein sequence ID" value="GBM91235.1"/>
    <property type="molecule type" value="Genomic_DNA"/>
</dbReference>
<sequence>MIHGLLMNPVSADESRAIIGYGPTLPVGGTSRNRDSSYLLREGRAVARRLAPAAPTSVLDVFAAAIIQMTWMLRHGRGRPSSTVTPFCSHPGSENPLTQPASSHSLSEVSLLGGNGHGIRKKCWF</sequence>
<gene>
    <name evidence="2" type="ORF">AVEN_258596_1</name>
</gene>
<evidence type="ECO:0000313" key="2">
    <source>
        <dbReference type="EMBL" id="GBM91235.1"/>
    </source>
</evidence>
<evidence type="ECO:0000313" key="3">
    <source>
        <dbReference type="Proteomes" id="UP000499080"/>
    </source>
</evidence>
<dbReference type="AlphaFoldDB" id="A0A4Y2JN14"/>
<keyword evidence="3" id="KW-1185">Reference proteome</keyword>
<accession>A0A4Y2JN14</accession>
<name>A0A4Y2JN14_ARAVE</name>
<evidence type="ECO:0000256" key="1">
    <source>
        <dbReference type="SAM" id="MobiDB-lite"/>
    </source>
</evidence>
<proteinExistence type="predicted"/>
<comment type="caution">
    <text evidence="2">The sequence shown here is derived from an EMBL/GenBank/DDBJ whole genome shotgun (WGS) entry which is preliminary data.</text>
</comment>
<protein>
    <submittedName>
        <fullName evidence="2">Uncharacterized protein</fullName>
    </submittedName>
</protein>
<feature type="region of interest" description="Disordered" evidence="1">
    <location>
        <begin position="82"/>
        <end position="102"/>
    </location>
</feature>
<organism evidence="2 3">
    <name type="scientific">Araneus ventricosus</name>
    <name type="common">Orbweaver spider</name>
    <name type="synonym">Epeira ventricosa</name>
    <dbReference type="NCBI Taxonomy" id="182803"/>
    <lineage>
        <taxon>Eukaryota</taxon>
        <taxon>Metazoa</taxon>
        <taxon>Ecdysozoa</taxon>
        <taxon>Arthropoda</taxon>
        <taxon>Chelicerata</taxon>
        <taxon>Arachnida</taxon>
        <taxon>Araneae</taxon>
        <taxon>Araneomorphae</taxon>
        <taxon>Entelegynae</taxon>
        <taxon>Araneoidea</taxon>
        <taxon>Araneidae</taxon>
        <taxon>Araneus</taxon>
    </lineage>
</organism>